<evidence type="ECO:0000259" key="2">
    <source>
        <dbReference type="PROSITE" id="PS51186"/>
    </source>
</evidence>
<proteinExistence type="predicted"/>
<accession>A0A948WX29</accession>
<comment type="caution">
    <text evidence="3">The sequence shown here is derived from an EMBL/GenBank/DDBJ whole genome shotgun (WGS) entry which is preliminary data.</text>
</comment>
<dbReference type="GO" id="GO:0016747">
    <property type="term" value="F:acyltransferase activity, transferring groups other than amino-acyl groups"/>
    <property type="evidence" value="ECO:0007669"/>
    <property type="project" value="InterPro"/>
</dbReference>
<dbReference type="Pfam" id="PF00583">
    <property type="entry name" value="Acetyltransf_1"/>
    <property type="match status" value="1"/>
</dbReference>
<feature type="region of interest" description="Disordered" evidence="1">
    <location>
        <begin position="61"/>
        <end position="85"/>
    </location>
</feature>
<evidence type="ECO:0000256" key="1">
    <source>
        <dbReference type="SAM" id="MobiDB-lite"/>
    </source>
</evidence>
<dbReference type="Proteomes" id="UP000733611">
    <property type="component" value="Unassembled WGS sequence"/>
</dbReference>
<evidence type="ECO:0000313" key="4">
    <source>
        <dbReference type="Proteomes" id="UP000733611"/>
    </source>
</evidence>
<feature type="domain" description="N-acetyltransferase" evidence="2">
    <location>
        <begin position="129"/>
        <end position="227"/>
    </location>
</feature>
<organism evidence="3 4">
    <name type="scientific">Candidatus Anaerobiospirillum pullicola</name>
    <dbReference type="NCBI Taxonomy" id="2838451"/>
    <lineage>
        <taxon>Bacteria</taxon>
        <taxon>Pseudomonadati</taxon>
        <taxon>Pseudomonadota</taxon>
        <taxon>Gammaproteobacteria</taxon>
        <taxon>Aeromonadales</taxon>
        <taxon>Succinivibrionaceae</taxon>
        <taxon>Anaerobiospirillum</taxon>
    </lineage>
</organism>
<dbReference type="InterPro" id="IPR016181">
    <property type="entry name" value="Acyl_CoA_acyltransferase"/>
</dbReference>
<dbReference type="SUPFAM" id="SSF55729">
    <property type="entry name" value="Acyl-CoA N-acyltransferases (Nat)"/>
    <property type="match status" value="1"/>
</dbReference>
<reference evidence="3" key="1">
    <citation type="journal article" date="2021" name="PeerJ">
        <title>Extensive microbial diversity within the chicken gut microbiome revealed by metagenomics and culture.</title>
        <authorList>
            <person name="Gilroy R."/>
            <person name="Ravi A."/>
            <person name="Getino M."/>
            <person name="Pursley I."/>
            <person name="Horton D.L."/>
            <person name="Alikhan N.F."/>
            <person name="Baker D."/>
            <person name="Gharbi K."/>
            <person name="Hall N."/>
            <person name="Watson M."/>
            <person name="Adriaenssens E.M."/>
            <person name="Foster-Nyarko E."/>
            <person name="Jarju S."/>
            <person name="Secka A."/>
            <person name="Antonio M."/>
            <person name="Oren A."/>
            <person name="Chaudhuri R.R."/>
            <person name="La Ragione R."/>
            <person name="Hildebrand F."/>
            <person name="Pallen M.J."/>
        </authorList>
    </citation>
    <scope>NUCLEOTIDE SEQUENCE</scope>
    <source>
        <strain evidence="3">378</strain>
    </source>
</reference>
<dbReference type="AlphaFoldDB" id="A0A948WX29"/>
<dbReference type="EMBL" id="JAHLFE010000014">
    <property type="protein sequence ID" value="MBU3843400.1"/>
    <property type="molecule type" value="Genomic_DNA"/>
</dbReference>
<sequence length="256" mass="27978">MSSAPAPTQRPTISPMPTTAPAPLAIFVASSDFLPALSSFYYACISGLAADDEELKAAVSAQSSLSAQHNTRNPKAKSHKPPHSATSTLLGAALLKTYADACYERAQKELQHGFCLCATYQQPLHAEVELCAYCLLEPQSDYLFLENLVVLPPFRRQGVASALLDCSLLWCQHKELPLLALTTIEPLTAACSLYRQRGMSETLAAKSKLHLPQKVSERVLLFTQEAPQSKAEQQALEQSLAQRQVHFMGLVKPSRQ</sequence>
<dbReference type="Gene3D" id="3.40.630.30">
    <property type="match status" value="1"/>
</dbReference>
<dbReference type="PROSITE" id="PS51186">
    <property type="entry name" value="GNAT"/>
    <property type="match status" value="1"/>
</dbReference>
<name>A0A948WX29_9GAMM</name>
<reference evidence="3" key="2">
    <citation type="submission" date="2021-04" db="EMBL/GenBank/DDBJ databases">
        <authorList>
            <person name="Gilroy R."/>
        </authorList>
    </citation>
    <scope>NUCLEOTIDE SEQUENCE</scope>
    <source>
        <strain evidence="3">378</strain>
    </source>
</reference>
<gene>
    <name evidence="3" type="ORF">H9847_00790</name>
</gene>
<evidence type="ECO:0000313" key="3">
    <source>
        <dbReference type="EMBL" id="MBU3843400.1"/>
    </source>
</evidence>
<dbReference type="CDD" id="cd04301">
    <property type="entry name" value="NAT_SF"/>
    <property type="match status" value="1"/>
</dbReference>
<feature type="compositionally biased region" description="Basic residues" evidence="1">
    <location>
        <begin position="72"/>
        <end position="82"/>
    </location>
</feature>
<dbReference type="InterPro" id="IPR000182">
    <property type="entry name" value="GNAT_dom"/>
</dbReference>
<protein>
    <submittedName>
        <fullName evidence="3">GNAT family N-acetyltransferase</fullName>
    </submittedName>
</protein>